<dbReference type="CDD" id="cd17536">
    <property type="entry name" value="REC_YesN-like"/>
    <property type="match status" value="1"/>
</dbReference>
<dbReference type="PANTHER" id="PTHR42713">
    <property type="entry name" value="HISTIDINE KINASE-RELATED"/>
    <property type="match status" value="1"/>
</dbReference>
<gene>
    <name evidence="5" type="ORF">G9U52_37445</name>
</gene>
<dbReference type="InterPro" id="IPR011006">
    <property type="entry name" value="CheY-like_superfamily"/>
</dbReference>
<dbReference type="PROSITE" id="PS50110">
    <property type="entry name" value="RESPONSE_REGULATORY"/>
    <property type="match status" value="1"/>
</dbReference>
<comment type="caution">
    <text evidence="5">The sequence shown here is derived from an EMBL/GenBank/DDBJ whole genome shotgun (WGS) entry which is preliminary data.</text>
</comment>
<evidence type="ECO:0000256" key="3">
    <source>
        <dbReference type="PROSITE-ProRule" id="PRU00169"/>
    </source>
</evidence>
<sequence length="434" mass="50356">MYKVLLVDDEIYIRKGLRTLVEWNKYGFEICDEAENGEQAFDLICSQSPDLVITDIKMPVLDGLDLIKNVVSSSSEILPKFIILTGFNDFKFAQQAVRYGVYDFILKPVDEDELESTLEKLSIQLKEAEVQQSSLAITRKIFSETALERLITGSLNESMVADYPYDWYTDQAGEYFFLIVEVFWNCTASPYDERKRRVAEALSYILGPNRGVPVIELQLGKYGLVLSINDLQHDEHQLGLFIDSLHRHLFRLLGAPVSIYIGNLVKGIQSLKHSYETAVEVMKYKFLVQDSNVIFYHKVKDISMQYTDLDNKLYSSLKEYVEDCDSGGAESVVNQMFVEFQKKRMVPQVIHASISRCILGIVELIKQEEGSEHSLQTFDAITNWDSKPFPPAELKRLFLQFIFESIEQHRQLRKRNSKYFYLYGQSDHYLFRWY</sequence>
<reference evidence="5" key="1">
    <citation type="submission" date="2020-03" db="EMBL/GenBank/DDBJ databases">
        <title>Draft sequencing of Paenibacilllus sp. S3N08.</title>
        <authorList>
            <person name="Kim D.-U."/>
        </authorList>
    </citation>
    <scope>NUCLEOTIDE SEQUENCE</scope>
    <source>
        <strain evidence="5">S3N08</strain>
    </source>
</reference>
<keyword evidence="3" id="KW-0597">Phosphoprotein</keyword>
<proteinExistence type="predicted"/>
<organism evidence="5 6">
    <name type="scientific">Paenibacillus agricola</name>
    <dbReference type="NCBI Taxonomy" id="2716264"/>
    <lineage>
        <taxon>Bacteria</taxon>
        <taxon>Bacillati</taxon>
        <taxon>Bacillota</taxon>
        <taxon>Bacilli</taxon>
        <taxon>Bacillales</taxon>
        <taxon>Paenibacillaceae</taxon>
        <taxon>Paenibacillus</taxon>
    </lineage>
</organism>
<evidence type="ECO:0000313" key="6">
    <source>
        <dbReference type="Proteomes" id="UP001165962"/>
    </source>
</evidence>
<accession>A0ABX0JJ11</accession>
<dbReference type="InterPro" id="IPR051552">
    <property type="entry name" value="HptR"/>
</dbReference>
<dbReference type="InterPro" id="IPR001789">
    <property type="entry name" value="Sig_transdc_resp-reg_receiver"/>
</dbReference>
<feature type="modified residue" description="4-aspartylphosphate" evidence="3">
    <location>
        <position position="55"/>
    </location>
</feature>
<dbReference type="SMART" id="SM00448">
    <property type="entry name" value="REC"/>
    <property type="match status" value="1"/>
</dbReference>
<dbReference type="EMBL" id="JAAOIW010000033">
    <property type="protein sequence ID" value="NHN35389.1"/>
    <property type="molecule type" value="Genomic_DNA"/>
</dbReference>
<evidence type="ECO:0000256" key="1">
    <source>
        <dbReference type="ARBA" id="ARBA00022490"/>
    </source>
</evidence>
<dbReference type="Pfam" id="PF00072">
    <property type="entry name" value="Response_reg"/>
    <property type="match status" value="1"/>
</dbReference>
<protein>
    <submittedName>
        <fullName evidence="5">Response regulator</fullName>
    </submittedName>
</protein>
<keyword evidence="2" id="KW-0238">DNA-binding</keyword>
<dbReference type="Gene3D" id="3.40.50.2300">
    <property type="match status" value="1"/>
</dbReference>
<name>A0ABX0JJ11_9BACL</name>
<keyword evidence="6" id="KW-1185">Reference proteome</keyword>
<dbReference type="RefSeq" id="WP_166158143.1">
    <property type="nucleotide sequence ID" value="NZ_JAAOIW010000033.1"/>
</dbReference>
<dbReference type="Proteomes" id="UP001165962">
    <property type="component" value="Unassembled WGS sequence"/>
</dbReference>
<evidence type="ECO:0000256" key="2">
    <source>
        <dbReference type="ARBA" id="ARBA00023125"/>
    </source>
</evidence>
<evidence type="ECO:0000313" key="5">
    <source>
        <dbReference type="EMBL" id="NHN35389.1"/>
    </source>
</evidence>
<dbReference type="PANTHER" id="PTHR42713:SF3">
    <property type="entry name" value="TRANSCRIPTIONAL REGULATORY PROTEIN HPTR"/>
    <property type="match status" value="1"/>
</dbReference>
<feature type="domain" description="Response regulatory" evidence="4">
    <location>
        <begin position="3"/>
        <end position="122"/>
    </location>
</feature>
<evidence type="ECO:0000259" key="4">
    <source>
        <dbReference type="PROSITE" id="PS50110"/>
    </source>
</evidence>
<keyword evidence="1" id="KW-0963">Cytoplasm</keyword>
<dbReference type="SUPFAM" id="SSF52172">
    <property type="entry name" value="CheY-like"/>
    <property type="match status" value="1"/>
</dbReference>